<dbReference type="PANTHER" id="PTHR35564:SF3">
    <property type="entry name" value="TYPE VI SECRETION SYSTEM BASEPLATE SUBUNIT TSSG"/>
    <property type="match status" value="1"/>
</dbReference>
<keyword evidence="3" id="KW-1185">Reference proteome</keyword>
<reference evidence="2 3" key="1">
    <citation type="submission" date="2019-05" db="EMBL/GenBank/DDBJ databases">
        <title>Burkholderia sp. DHOD12, isolated from subtropical forest soil.</title>
        <authorList>
            <person name="Gao Z.-H."/>
            <person name="Qiu L.-H."/>
        </authorList>
    </citation>
    <scope>NUCLEOTIDE SEQUENCE [LARGE SCALE GENOMIC DNA]</scope>
    <source>
        <strain evidence="2 3">DHOD12</strain>
    </source>
</reference>
<evidence type="ECO:0000256" key="1">
    <source>
        <dbReference type="SAM" id="MobiDB-lite"/>
    </source>
</evidence>
<feature type="region of interest" description="Disordered" evidence="1">
    <location>
        <begin position="1"/>
        <end position="29"/>
    </location>
</feature>
<evidence type="ECO:0000313" key="2">
    <source>
        <dbReference type="EMBL" id="QCP53993.1"/>
    </source>
</evidence>
<dbReference type="AlphaFoldDB" id="A0A4P8J1W8"/>
<gene>
    <name evidence="2" type="primary">tssG</name>
    <name evidence="2" type="ORF">FAZ95_33925</name>
</gene>
<proteinExistence type="predicted"/>
<name>A0A4P8J1W8_9BURK</name>
<accession>A0A4P8J1W8</accession>
<dbReference type="Proteomes" id="UP000298656">
    <property type="component" value="Chromosome 2"/>
</dbReference>
<protein>
    <submittedName>
        <fullName evidence="2">Type VI secretion system baseplate subunit TssG</fullName>
    </submittedName>
</protein>
<dbReference type="NCBIfam" id="TIGR03347">
    <property type="entry name" value="VI_chp_1"/>
    <property type="match status" value="1"/>
</dbReference>
<dbReference type="OrthoDB" id="1523296at2"/>
<dbReference type="EMBL" id="CP040078">
    <property type="protein sequence ID" value="QCP53993.1"/>
    <property type="molecule type" value="Genomic_DNA"/>
</dbReference>
<dbReference type="PANTHER" id="PTHR35564">
    <property type="match status" value="1"/>
</dbReference>
<dbReference type="KEGG" id="tvl:FAZ95_33925"/>
<dbReference type="InterPro" id="IPR010732">
    <property type="entry name" value="T6SS_TssG-like"/>
</dbReference>
<evidence type="ECO:0000313" key="3">
    <source>
        <dbReference type="Proteomes" id="UP000298656"/>
    </source>
</evidence>
<dbReference type="RefSeq" id="WP_137336762.1">
    <property type="nucleotide sequence ID" value="NZ_CP040078.1"/>
</dbReference>
<dbReference type="Pfam" id="PF06996">
    <property type="entry name" value="T6SS_TssG"/>
    <property type="match status" value="1"/>
</dbReference>
<sequence length="396" mass="42627">MSSLAPQEVPLCPAGNPPGGRPAGSALGAGDELPNLDPLVASLLARAPRMNFMQLCRLLEVRTPEVPGFGTRDTAGHEPVRFRPRPRLGFPAGEIAAIEFDDGADTYGPDAPPTVRTTFMGLYGVDAAMPSHMIDEIVLREEGHEVVEAFLDQFNHRYVTLLYRAWRKYRYPEHFRPGGIDGHSRNLLCLAGFGWGDKPKRAGLPDSRMLALLGLLIQRTRTPEGLAGVVALAIPRVGVRVDEFWPVVTSTGRARPLTSAGDAAGMPESGKRGGLGGGYVLGKRMAYRSRAVRVTLQPADAQQAHGLLPGGALHRDLMAFVQLYVGVKADVHLRMEVSSRLAPRPAIGLADTGPAPRLGWTTVLPADEERLIDIALGVHEAFPAPGPNPYLSPRHA</sequence>
<organism evidence="2 3">
    <name type="scientific">Trinickia violacea</name>
    <dbReference type="NCBI Taxonomy" id="2571746"/>
    <lineage>
        <taxon>Bacteria</taxon>
        <taxon>Pseudomonadati</taxon>
        <taxon>Pseudomonadota</taxon>
        <taxon>Betaproteobacteria</taxon>
        <taxon>Burkholderiales</taxon>
        <taxon>Burkholderiaceae</taxon>
        <taxon>Trinickia</taxon>
    </lineage>
</organism>